<name>A0A5D4H4D3_9HYPH</name>
<evidence type="ECO:0000313" key="3">
    <source>
        <dbReference type="Proteomes" id="UP000323258"/>
    </source>
</evidence>
<dbReference type="OrthoDB" id="7475655at2"/>
<dbReference type="InterPro" id="IPR025827">
    <property type="entry name" value="Zn_ribbon_recom_dom"/>
</dbReference>
<dbReference type="Pfam" id="PF13408">
    <property type="entry name" value="Zn_ribbon_recom"/>
    <property type="match status" value="1"/>
</dbReference>
<keyword evidence="3" id="KW-1185">Reference proteome</keyword>
<comment type="caution">
    <text evidence="2">The sequence shown here is derived from an EMBL/GenBank/DDBJ whole genome shotgun (WGS) entry which is preliminary data.</text>
</comment>
<proteinExistence type="predicted"/>
<organism evidence="2 3">
    <name type="scientific">Neoaquamicrobium microcysteis</name>
    <dbReference type="NCBI Taxonomy" id="2682781"/>
    <lineage>
        <taxon>Bacteria</taxon>
        <taxon>Pseudomonadati</taxon>
        <taxon>Pseudomonadota</taxon>
        <taxon>Alphaproteobacteria</taxon>
        <taxon>Hyphomicrobiales</taxon>
        <taxon>Phyllobacteriaceae</taxon>
        <taxon>Neoaquamicrobium</taxon>
    </lineage>
</organism>
<feature type="domain" description="Recombinase zinc beta ribbon" evidence="1">
    <location>
        <begin position="5"/>
        <end position="50"/>
    </location>
</feature>
<dbReference type="EMBL" id="VSZS01000050">
    <property type="protein sequence ID" value="TYR35901.1"/>
    <property type="molecule type" value="Genomic_DNA"/>
</dbReference>
<sequence>MAGGRGHTRKGDRLYRYYVSQTVLKHGAGSCPVGRVPAGEIEAAVTDQLRVVFRQPEVVAGTWKAARAHADGVSEADARAALQQLDPLWDELFPAEQARIVTLLVERVDIGTGGLNVRLRMDAEGMGLTSNLLLWRAASPRG</sequence>
<reference evidence="2 3" key="2">
    <citation type="submission" date="2019-09" db="EMBL/GenBank/DDBJ databases">
        <title>Mesorhizobium sp. MaA-C15 isolated from Microcystis aeruginosa.</title>
        <authorList>
            <person name="Jeong S.E."/>
            <person name="Jin H.M."/>
            <person name="Jeon C.O."/>
        </authorList>
    </citation>
    <scope>NUCLEOTIDE SEQUENCE [LARGE SCALE GENOMIC DNA]</scope>
    <source>
        <strain evidence="2 3">MaA-C15</strain>
    </source>
</reference>
<gene>
    <name evidence="2" type="ORF">FY036_01695</name>
</gene>
<reference evidence="2 3" key="1">
    <citation type="submission" date="2019-08" db="EMBL/GenBank/DDBJ databases">
        <authorList>
            <person name="Seo Y.L."/>
        </authorList>
    </citation>
    <scope>NUCLEOTIDE SEQUENCE [LARGE SCALE GENOMIC DNA]</scope>
    <source>
        <strain evidence="2 3">MaA-C15</strain>
    </source>
</reference>
<dbReference type="AlphaFoldDB" id="A0A5D4H4D3"/>
<protein>
    <submittedName>
        <fullName evidence="2">Site-specific recombinase</fullName>
    </submittedName>
</protein>
<evidence type="ECO:0000313" key="2">
    <source>
        <dbReference type="EMBL" id="TYR35901.1"/>
    </source>
</evidence>
<evidence type="ECO:0000259" key="1">
    <source>
        <dbReference type="Pfam" id="PF13408"/>
    </source>
</evidence>
<dbReference type="Proteomes" id="UP000323258">
    <property type="component" value="Unassembled WGS sequence"/>
</dbReference>
<accession>A0A5D4H4D3</accession>